<dbReference type="SUPFAM" id="SSF57716">
    <property type="entry name" value="Glucocorticoid receptor-like (DNA-binding domain)"/>
    <property type="match status" value="2"/>
</dbReference>
<dbReference type="InterPro" id="IPR001781">
    <property type="entry name" value="Znf_LIM"/>
</dbReference>
<comment type="caution">
    <text evidence="7">The sequence shown here is derived from an EMBL/GenBank/DDBJ whole genome shotgun (WGS) entry which is preliminary data.</text>
</comment>
<dbReference type="Gene3D" id="2.10.110.10">
    <property type="entry name" value="Cysteine Rich Protein"/>
    <property type="match status" value="1"/>
</dbReference>
<feature type="compositionally biased region" description="Polar residues" evidence="5">
    <location>
        <begin position="201"/>
        <end position="211"/>
    </location>
</feature>
<dbReference type="PANTHER" id="PTHR24206">
    <property type="entry name" value="OS06G0237300 PROTEIN"/>
    <property type="match status" value="1"/>
</dbReference>
<feature type="region of interest" description="Disordered" evidence="5">
    <location>
        <begin position="448"/>
        <end position="512"/>
    </location>
</feature>
<evidence type="ECO:0000256" key="4">
    <source>
        <dbReference type="PROSITE-ProRule" id="PRU00125"/>
    </source>
</evidence>
<dbReference type="AlphaFoldDB" id="A0A9Q1J719"/>
<evidence type="ECO:0000313" key="8">
    <source>
        <dbReference type="Proteomes" id="UP001152622"/>
    </source>
</evidence>
<feature type="region of interest" description="Disordered" evidence="5">
    <location>
        <begin position="411"/>
        <end position="432"/>
    </location>
</feature>
<dbReference type="InterPro" id="IPR028740">
    <property type="entry name" value="EPLIN_Lim_dom"/>
</dbReference>
<feature type="region of interest" description="Disordered" evidence="5">
    <location>
        <begin position="250"/>
        <end position="305"/>
    </location>
</feature>
<evidence type="ECO:0000256" key="1">
    <source>
        <dbReference type="ARBA" id="ARBA00022723"/>
    </source>
</evidence>
<evidence type="ECO:0000256" key="2">
    <source>
        <dbReference type="ARBA" id="ARBA00022833"/>
    </source>
</evidence>
<accession>A0A9Q1J719</accession>
<keyword evidence="8" id="KW-1185">Reference proteome</keyword>
<keyword evidence="1 4" id="KW-0479">Metal-binding</keyword>
<dbReference type="Pfam" id="PF00412">
    <property type="entry name" value="LIM"/>
    <property type="match status" value="1"/>
</dbReference>
<dbReference type="Proteomes" id="UP001152622">
    <property type="component" value="Chromosome 3"/>
</dbReference>
<reference evidence="7" key="1">
    <citation type="journal article" date="2023" name="Science">
        <title>Genome structures resolve the early diversification of teleost fishes.</title>
        <authorList>
            <person name="Parey E."/>
            <person name="Louis A."/>
            <person name="Montfort J."/>
            <person name="Bouchez O."/>
            <person name="Roques C."/>
            <person name="Iampietro C."/>
            <person name="Lluch J."/>
            <person name="Castinel A."/>
            <person name="Donnadieu C."/>
            <person name="Desvignes T."/>
            <person name="Floi Bucao C."/>
            <person name="Jouanno E."/>
            <person name="Wen M."/>
            <person name="Mejri S."/>
            <person name="Dirks R."/>
            <person name="Jansen H."/>
            <person name="Henkel C."/>
            <person name="Chen W.J."/>
            <person name="Zahm M."/>
            <person name="Cabau C."/>
            <person name="Klopp C."/>
            <person name="Thompson A.W."/>
            <person name="Robinson-Rechavi M."/>
            <person name="Braasch I."/>
            <person name="Lecointre G."/>
            <person name="Bobe J."/>
            <person name="Postlethwait J.H."/>
            <person name="Berthelot C."/>
            <person name="Roest Crollius H."/>
            <person name="Guiguen Y."/>
        </authorList>
    </citation>
    <scope>NUCLEOTIDE SEQUENCE</scope>
    <source>
        <strain evidence="7">WJC10195</strain>
    </source>
</reference>
<dbReference type="PROSITE" id="PS50023">
    <property type="entry name" value="LIM_DOMAIN_2"/>
    <property type="match status" value="1"/>
</dbReference>
<dbReference type="PROSITE" id="PS00478">
    <property type="entry name" value="LIM_DOMAIN_1"/>
    <property type="match status" value="1"/>
</dbReference>
<dbReference type="GO" id="GO:0046872">
    <property type="term" value="F:metal ion binding"/>
    <property type="evidence" value="ECO:0007669"/>
    <property type="project" value="UniProtKB-KW"/>
</dbReference>
<feature type="compositionally biased region" description="Low complexity" evidence="5">
    <location>
        <begin position="95"/>
        <end position="104"/>
    </location>
</feature>
<feature type="compositionally biased region" description="Low complexity" evidence="5">
    <location>
        <begin position="112"/>
        <end position="121"/>
    </location>
</feature>
<feature type="compositionally biased region" description="Low complexity" evidence="5">
    <location>
        <begin position="284"/>
        <end position="294"/>
    </location>
</feature>
<evidence type="ECO:0000259" key="6">
    <source>
        <dbReference type="PROSITE" id="PS50023"/>
    </source>
</evidence>
<protein>
    <recommendedName>
        <fullName evidence="6">LIM zinc-binding domain-containing protein</fullName>
    </recommendedName>
</protein>
<keyword evidence="3 4" id="KW-0440">LIM domain</keyword>
<feature type="region of interest" description="Disordered" evidence="5">
    <location>
        <begin position="84"/>
        <end position="236"/>
    </location>
</feature>
<proteinExistence type="predicted"/>
<dbReference type="SMART" id="SM00132">
    <property type="entry name" value="LIM"/>
    <property type="match status" value="1"/>
</dbReference>
<dbReference type="FunFam" id="2.10.110.10:FF:000002">
    <property type="entry name" value="LIM domain and actin-binding 1"/>
    <property type="match status" value="1"/>
</dbReference>
<evidence type="ECO:0000256" key="5">
    <source>
        <dbReference type="SAM" id="MobiDB-lite"/>
    </source>
</evidence>
<dbReference type="OrthoDB" id="6129702at2759"/>
<evidence type="ECO:0000313" key="7">
    <source>
        <dbReference type="EMBL" id="KAJ8369994.1"/>
    </source>
</evidence>
<name>A0A9Q1J719_SYNKA</name>
<sequence>MAAEVFSRRQWASQSLRITAKELSLISARGKTTAIAERFSKYQKAAEEVNTDKRKATVETTHTSLCRGNLNVLKKRWEQQSLYLEQSTAPPPSATPSTKPSATPSVPPPPLTTATPKPGKAQDGPTAHQPLVALDNGGPSKLPAVGEMEGGVERRKQRGAQQEVEVEVEVEGEAAGQPSPEMEKPTVHLSSLKQMFEKGDSLQNRASNNCSEDPETQDRDRGVPDGVTPLGDLLDATPLRDRMALYQAAVSKQDTPTSTRNSPAPESNGKLGSATDSKGDRVETSSSSTAVSSSQQDKGPPKPVRKFGLPVQETCMACQKTVYPLERLVASQQIYHNSCFRCSHCGTKLRLGNYASLHNNVYCKPHFSQLFKAKGNYDEGFGHRPHKELWAVRGEGRDEEVAEQAKLEAEPMAGAVQRGHGAELQSPKVEESPLAKVNVLAATLEMQAQAAETSERPTETRRLKISWPPSSDREKEAVGAVSAPESGAVKPFRAKWPPEGDVPPRRGKSRAQ</sequence>
<organism evidence="7 8">
    <name type="scientific">Synaphobranchus kaupii</name>
    <name type="common">Kaup's arrowtooth eel</name>
    <dbReference type="NCBI Taxonomy" id="118154"/>
    <lineage>
        <taxon>Eukaryota</taxon>
        <taxon>Metazoa</taxon>
        <taxon>Chordata</taxon>
        <taxon>Craniata</taxon>
        <taxon>Vertebrata</taxon>
        <taxon>Euteleostomi</taxon>
        <taxon>Actinopterygii</taxon>
        <taxon>Neopterygii</taxon>
        <taxon>Teleostei</taxon>
        <taxon>Anguilliformes</taxon>
        <taxon>Synaphobranchidae</taxon>
        <taxon>Synaphobranchus</taxon>
    </lineage>
</organism>
<keyword evidence="2 4" id="KW-0862">Zinc</keyword>
<gene>
    <name evidence="7" type="ORF">SKAU_G00100220</name>
</gene>
<dbReference type="EMBL" id="JAINUF010000003">
    <property type="protein sequence ID" value="KAJ8369994.1"/>
    <property type="molecule type" value="Genomic_DNA"/>
</dbReference>
<evidence type="ECO:0000256" key="3">
    <source>
        <dbReference type="ARBA" id="ARBA00023038"/>
    </source>
</evidence>
<feature type="domain" description="LIM zinc-binding" evidence="6">
    <location>
        <begin position="313"/>
        <end position="373"/>
    </location>
</feature>
<feature type="compositionally biased region" description="Basic and acidic residues" evidence="5">
    <location>
        <begin position="453"/>
        <end position="462"/>
    </location>
</feature>
<feature type="compositionally biased region" description="Polar residues" evidence="5">
    <location>
        <begin position="250"/>
        <end position="265"/>
    </location>
</feature>
<dbReference type="CDD" id="cd09485">
    <property type="entry name" value="LIM_Eplin_alpha_beta"/>
    <property type="match status" value="1"/>
</dbReference>